<evidence type="ECO:0000313" key="2">
    <source>
        <dbReference type="EMBL" id="RCS22519.1"/>
    </source>
</evidence>
<evidence type="ECO:0000256" key="1">
    <source>
        <dbReference type="SAM" id="MobiDB-lite"/>
    </source>
</evidence>
<comment type="caution">
    <text evidence="2">The sequence shown here is derived from an EMBL/GenBank/DDBJ whole genome shotgun (WGS) entry which is preliminary data.</text>
</comment>
<keyword evidence="3" id="KW-1185">Reference proteome</keyword>
<feature type="compositionally biased region" description="Basic and acidic residues" evidence="1">
    <location>
        <begin position="1"/>
        <end position="15"/>
    </location>
</feature>
<reference evidence="2 3" key="1">
    <citation type="submission" date="2018-07" db="EMBL/GenBank/DDBJ databases">
        <title>The draft genome of Phyllobacterium salinisoli.</title>
        <authorList>
            <person name="Liu L."/>
            <person name="Li L."/>
            <person name="Zhang X."/>
            <person name="Liang L."/>
        </authorList>
    </citation>
    <scope>NUCLEOTIDE SEQUENCE [LARGE SCALE GENOMIC DNA]</scope>
    <source>
        <strain evidence="2 3">LLAN61</strain>
    </source>
</reference>
<dbReference type="Proteomes" id="UP000253420">
    <property type="component" value="Unassembled WGS sequence"/>
</dbReference>
<dbReference type="AlphaFoldDB" id="A0A368JZE5"/>
<name>A0A368JZE5_9HYPH</name>
<evidence type="ECO:0000313" key="3">
    <source>
        <dbReference type="Proteomes" id="UP000253420"/>
    </source>
</evidence>
<feature type="region of interest" description="Disordered" evidence="1">
    <location>
        <begin position="1"/>
        <end position="20"/>
    </location>
</feature>
<sequence length="261" mass="28949">MVKGGLHEKTGRDTLEATTRVGGFPHKSGTFWTKGAIWRTEWVDAGKLSTRIRGDKDPQEIAFAVDNDGTRANAGQLTRDISWLYFQPTIASMVMRYRGSHLHWYSGETGALGATAGSTVHFGVNDLGLITVLAKDIGQLPQWQQRLWSAHNVTPEGEVSSELFEAQMMLIPASTKAPEGEVQDALNTLDASFKKRYGTSLLREHSSVTQLLRAVHRFRAVEEGGLLDLSKDLMRLFSERVDVDALTPHFTLANGEKKRAR</sequence>
<dbReference type="EMBL" id="QOZG01000007">
    <property type="protein sequence ID" value="RCS22519.1"/>
    <property type="molecule type" value="Genomic_DNA"/>
</dbReference>
<accession>A0A368JZE5</accession>
<proteinExistence type="predicted"/>
<organism evidence="2 3">
    <name type="scientific">Phyllobacterium salinisoli</name>
    <dbReference type="NCBI Taxonomy" id="1899321"/>
    <lineage>
        <taxon>Bacteria</taxon>
        <taxon>Pseudomonadati</taxon>
        <taxon>Pseudomonadota</taxon>
        <taxon>Alphaproteobacteria</taxon>
        <taxon>Hyphomicrobiales</taxon>
        <taxon>Phyllobacteriaceae</taxon>
        <taxon>Phyllobacterium</taxon>
    </lineage>
</organism>
<protein>
    <submittedName>
        <fullName evidence="2">Uncharacterized protein</fullName>
    </submittedName>
</protein>
<gene>
    <name evidence="2" type="ORF">DUT91_16480</name>
</gene>